<name>A0A9P5VJ89_9FUNG</name>
<keyword evidence="2" id="KW-1185">Reference proteome</keyword>
<dbReference type="Proteomes" id="UP000696485">
    <property type="component" value="Unassembled WGS sequence"/>
</dbReference>
<evidence type="ECO:0000313" key="1">
    <source>
        <dbReference type="EMBL" id="KAF9326924.1"/>
    </source>
</evidence>
<comment type="caution">
    <text evidence="1">The sequence shown here is derived from an EMBL/GenBank/DDBJ whole genome shotgun (WGS) entry which is preliminary data.</text>
</comment>
<sequence length="657" mass="69350">MTEEEAEKAPNSRAAPATPPLLWQVLARDFLAEPNVIYHCPKGVGTTFWSLKDLGEDTCNLASTTTPGPCSCPTSTETVCESEPPSACKAEPNTVYICRWGKGSKPEVLAACMPGTMCIKSRSPEGAPCGSGTCNCTGDNEICSNAFPDDCCLEKNAVYKCASGGKPELKKSCDIGACVALSSGTDFSSSDCTCPHDGSACGGGFTPICKLQHAGIYTCTKSGAPVLSKDCHPERCKTSTTDGFTNIQCEDSCFCMKSGLFCGSTLPEKCKLLPCKFYRCNSKYPPAVEMCGSNGCTVANGDNHCSQESCTCPGSGLYLVCSADLPASCAADWDMIYHCPGGSGNLPKVLDVCKAGSVCLSKPPPEGAACHGGICDCNGDHEVCSDDFLPECNLEKNAIDKCTRSGTPELVTKCNSLQTCISLSDASCKLNASTLYKCDAVDSVPIMAEKQKCHRYMRHHHGQSQELTYVFQMFKTIFANTSFGFAATPVLNALQTLVDGFLSATNIDISGMATTAVELMYLLKFVAPASYQVEIQTYTDRVRAFQATIQECTGKKDCTGPISSVQAVLNAPIGIVGQILDCGMIPFTCAPGDVFRSVVTKLGDITKGVAGTSVPVAQTAVDVLKTLVCLMPVVNVVCPLASYADDALTRMSVCLTG</sequence>
<dbReference type="AlphaFoldDB" id="A0A9P5VJ89"/>
<protein>
    <submittedName>
        <fullName evidence="1">Uncharacterized protein</fullName>
    </submittedName>
</protein>
<proteinExistence type="predicted"/>
<accession>A0A9P5VJ89</accession>
<evidence type="ECO:0000313" key="2">
    <source>
        <dbReference type="Proteomes" id="UP000696485"/>
    </source>
</evidence>
<reference evidence="1" key="1">
    <citation type="journal article" date="2020" name="Fungal Divers.">
        <title>Resolving the Mortierellaceae phylogeny through synthesis of multi-gene phylogenetics and phylogenomics.</title>
        <authorList>
            <person name="Vandepol N."/>
            <person name="Liber J."/>
            <person name="Desiro A."/>
            <person name="Na H."/>
            <person name="Kennedy M."/>
            <person name="Barry K."/>
            <person name="Grigoriev I.V."/>
            <person name="Miller A.N."/>
            <person name="O'Donnell K."/>
            <person name="Stajich J.E."/>
            <person name="Bonito G."/>
        </authorList>
    </citation>
    <scope>NUCLEOTIDE SEQUENCE</scope>
    <source>
        <strain evidence="1">NVP1</strain>
    </source>
</reference>
<gene>
    <name evidence="1" type="ORF">BG006_009714</name>
</gene>
<organism evidence="1 2">
    <name type="scientific">Podila minutissima</name>
    <dbReference type="NCBI Taxonomy" id="64525"/>
    <lineage>
        <taxon>Eukaryota</taxon>
        <taxon>Fungi</taxon>
        <taxon>Fungi incertae sedis</taxon>
        <taxon>Mucoromycota</taxon>
        <taxon>Mortierellomycotina</taxon>
        <taxon>Mortierellomycetes</taxon>
        <taxon>Mortierellales</taxon>
        <taxon>Mortierellaceae</taxon>
        <taxon>Podila</taxon>
    </lineage>
</organism>
<dbReference type="EMBL" id="JAAAUY010000720">
    <property type="protein sequence ID" value="KAF9326924.1"/>
    <property type="molecule type" value="Genomic_DNA"/>
</dbReference>